<dbReference type="PANTHER" id="PTHR30427">
    <property type="entry name" value="TRANSCRIPTIONAL ACTIVATOR PROTEIN LYSR"/>
    <property type="match status" value="1"/>
</dbReference>
<dbReference type="SUPFAM" id="SSF46785">
    <property type="entry name" value="Winged helix' DNA-binding domain"/>
    <property type="match status" value="1"/>
</dbReference>
<reference evidence="6 7" key="1">
    <citation type="submission" date="2019-08" db="EMBL/GenBank/DDBJ databases">
        <title>Amphibian skin-associated Pigmentiphaga: genome sequence and occurrence across geography and hosts.</title>
        <authorList>
            <person name="Bletz M.C."/>
            <person name="Bunk B."/>
            <person name="Sproeer C."/>
            <person name="Biwer P."/>
            <person name="Reiter S."/>
            <person name="Rabemananjara F.C.E."/>
            <person name="Schulz S."/>
            <person name="Overmann J."/>
            <person name="Vences M."/>
        </authorList>
    </citation>
    <scope>NUCLEOTIDE SEQUENCE [LARGE SCALE GENOMIC DNA]</scope>
    <source>
        <strain evidence="6 7">Mada1488</strain>
    </source>
</reference>
<evidence type="ECO:0000256" key="4">
    <source>
        <dbReference type="ARBA" id="ARBA00023163"/>
    </source>
</evidence>
<evidence type="ECO:0000256" key="3">
    <source>
        <dbReference type="ARBA" id="ARBA00023125"/>
    </source>
</evidence>
<name>A0A5C0B139_9BURK</name>
<organism evidence="6 7">
    <name type="scientific">Pigmentiphaga aceris</name>
    <dbReference type="NCBI Taxonomy" id="1940612"/>
    <lineage>
        <taxon>Bacteria</taxon>
        <taxon>Pseudomonadati</taxon>
        <taxon>Pseudomonadota</taxon>
        <taxon>Betaproteobacteria</taxon>
        <taxon>Burkholderiales</taxon>
        <taxon>Alcaligenaceae</taxon>
        <taxon>Pigmentiphaga</taxon>
    </lineage>
</organism>
<evidence type="ECO:0000256" key="2">
    <source>
        <dbReference type="ARBA" id="ARBA00023015"/>
    </source>
</evidence>
<dbReference type="InterPro" id="IPR000847">
    <property type="entry name" value="LysR_HTH_N"/>
</dbReference>
<protein>
    <submittedName>
        <fullName evidence="6">LysR family transcriptional regulator</fullName>
    </submittedName>
</protein>
<evidence type="ECO:0000313" key="7">
    <source>
        <dbReference type="Proteomes" id="UP000325161"/>
    </source>
</evidence>
<dbReference type="PRINTS" id="PR00039">
    <property type="entry name" value="HTHLYSR"/>
</dbReference>
<accession>A0A5C0B139</accession>
<dbReference type="Gene3D" id="3.40.190.10">
    <property type="entry name" value="Periplasmic binding protein-like II"/>
    <property type="match status" value="2"/>
</dbReference>
<evidence type="ECO:0000259" key="5">
    <source>
        <dbReference type="PROSITE" id="PS50931"/>
    </source>
</evidence>
<dbReference type="KEGG" id="pacr:FXN63_17435"/>
<dbReference type="GO" id="GO:0003700">
    <property type="term" value="F:DNA-binding transcription factor activity"/>
    <property type="evidence" value="ECO:0007669"/>
    <property type="project" value="InterPro"/>
</dbReference>
<keyword evidence="3" id="KW-0238">DNA-binding</keyword>
<evidence type="ECO:0000313" key="6">
    <source>
        <dbReference type="EMBL" id="QEI07423.1"/>
    </source>
</evidence>
<dbReference type="InterPro" id="IPR036388">
    <property type="entry name" value="WH-like_DNA-bd_sf"/>
</dbReference>
<dbReference type="Pfam" id="PF03466">
    <property type="entry name" value="LysR_substrate"/>
    <property type="match status" value="1"/>
</dbReference>
<dbReference type="GO" id="GO:0009089">
    <property type="term" value="P:lysine biosynthetic process via diaminopimelate"/>
    <property type="evidence" value="ECO:0007669"/>
    <property type="project" value="TreeGrafter"/>
</dbReference>
<dbReference type="Proteomes" id="UP000325161">
    <property type="component" value="Chromosome"/>
</dbReference>
<dbReference type="EMBL" id="CP043046">
    <property type="protein sequence ID" value="QEI07423.1"/>
    <property type="molecule type" value="Genomic_DNA"/>
</dbReference>
<proteinExistence type="inferred from homology"/>
<evidence type="ECO:0000256" key="1">
    <source>
        <dbReference type="ARBA" id="ARBA00009437"/>
    </source>
</evidence>
<keyword evidence="7" id="KW-1185">Reference proteome</keyword>
<dbReference type="PROSITE" id="PS50931">
    <property type="entry name" value="HTH_LYSR"/>
    <property type="match status" value="1"/>
</dbReference>
<feature type="domain" description="HTH lysR-type" evidence="5">
    <location>
        <begin position="2"/>
        <end position="59"/>
    </location>
</feature>
<comment type="similarity">
    <text evidence="1">Belongs to the LysR transcriptional regulatory family.</text>
</comment>
<gene>
    <name evidence="6" type="ORF">FXN63_17435</name>
</gene>
<dbReference type="SUPFAM" id="SSF53850">
    <property type="entry name" value="Periplasmic binding protein-like II"/>
    <property type="match status" value="1"/>
</dbReference>
<keyword evidence="2" id="KW-0805">Transcription regulation</keyword>
<dbReference type="GO" id="GO:0010628">
    <property type="term" value="P:positive regulation of gene expression"/>
    <property type="evidence" value="ECO:0007669"/>
    <property type="project" value="TreeGrafter"/>
</dbReference>
<dbReference type="Gene3D" id="1.10.10.10">
    <property type="entry name" value="Winged helix-like DNA-binding domain superfamily/Winged helix DNA-binding domain"/>
    <property type="match status" value="1"/>
</dbReference>
<sequence length="309" mass="33601">MMNLSQVEAFRAVMLSGSTTAAARVLHTSQPNVSRSISQLEKAIGLQLFERSPGKLTPTEEGLAFFDEVQRSFLGLEKLDEAAGKIKRFGTGLLRIAAVSTIALGLLPRAIKRFTQVYPDVGISIHMGHSSVIAQWIDAHMCDMGIVSQLSNQAISGEPDVLYRINSVCMMAKGHRLAQKALITPADLAGETFLSVAKPDWGRAHVDRIFDEAGVTRKMNVETSYGSIICSLVAIDMGVSIGNPLATLDYQKDAIVTRPFEPAVTCEGLLIYPKGRPTNRLVGEFTKVLRQLAQEECDAVQKRQDTAGV</sequence>
<dbReference type="Pfam" id="PF00126">
    <property type="entry name" value="HTH_1"/>
    <property type="match status" value="1"/>
</dbReference>
<dbReference type="InterPro" id="IPR036390">
    <property type="entry name" value="WH_DNA-bd_sf"/>
</dbReference>
<dbReference type="OrthoDB" id="8849678at2"/>
<keyword evidence="4" id="KW-0804">Transcription</keyword>
<dbReference type="GO" id="GO:0043565">
    <property type="term" value="F:sequence-specific DNA binding"/>
    <property type="evidence" value="ECO:0007669"/>
    <property type="project" value="TreeGrafter"/>
</dbReference>
<dbReference type="PANTHER" id="PTHR30427:SF1">
    <property type="entry name" value="TRANSCRIPTIONAL ACTIVATOR PROTEIN LYSR"/>
    <property type="match status" value="1"/>
</dbReference>
<dbReference type="AlphaFoldDB" id="A0A5C0B139"/>
<dbReference type="InterPro" id="IPR005119">
    <property type="entry name" value="LysR_subst-bd"/>
</dbReference>